<dbReference type="OrthoDB" id="9768177at2"/>
<keyword evidence="2 7" id="KW-0813">Transport</keyword>
<keyword evidence="5 7" id="KW-0472">Membrane</keyword>
<evidence type="ECO:0000256" key="6">
    <source>
        <dbReference type="ARBA" id="ARBA00023237"/>
    </source>
</evidence>
<keyword evidence="10" id="KW-1185">Reference proteome</keyword>
<dbReference type="InterPro" id="IPR037066">
    <property type="entry name" value="Plug_dom_sf"/>
</dbReference>
<proteinExistence type="inferred from homology"/>
<dbReference type="InterPro" id="IPR023997">
    <property type="entry name" value="TonB-dep_OMP_SusC/RagA_CS"/>
</dbReference>
<accession>A0A1I2Z613</accession>
<protein>
    <submittedName>
        <fullName evidence="9">TonB-linked outer membrane protein, SusC/RagA family</fullName>
    </submittedName>
</protein>
<comment type="similarity">
    <text evidence="7">Belongs to the TonB-dependent receptor family.</text>
</comment>
<dbReference type="Gene3D" id="2.40.170.20">
    <property type="entry name" value="TonB-dependent receptor, beta-barrel domain"/>
    <property type="match status" value="1"/>
</dbReference>
<dbReference type="InterPro" id="IPR008969">
    <property type="entry name" value="CarboxyPept-like_regulatory"/>
</dbReference>
<evidence type="ECO:0000256" key="4">
    <source>
        <dbReference type="ARBA" id="ARBA00022692"/>
    </source>
</evidence>
<dbReference type="NCBIfam" id="TIGR04056">
    <property type="entry name" value="OMP_RagA_SusC"/>
    <property type="match status" value="1"/>
</dbReference>
<reference evidence="9 10" key="1">
    <citation type="submission" date="2016-10" db="EMBL/GenBank/DDBJ databases">
        <authorList>
            <person name="de Groot N.N."/>
        </authorList>
    </citation>
    <scope>NUCLEOTIDE SEQUENCE [LARGE SCALE GENOMIC DNA]</scope>
    <source>
        <strain evidence="9 10">DSM 18684</strain>
    </source>
</reference>
<evidence type="ECO:0000256" key="7">
    <source>
        <dbReference type="PROSITE-ProRule" id="PRU01360"/>
    </source>
</evidence>
<keyword evidence="6 7" id="KW-0998">Cell outer membrane</keyword>
<organism evidence="9 10">
    <name type="scientific">Pedobacter insulae</name>
    <dbReference type="NCBI Taxonomy" id="414048"/>
    <lineage>
        <taxon>Bacteria</taxon>
        <taxon>Pseudomonadati</taxon>
        <taxon>Bacteroidota</taxon>
        <taxon>Sphingobacteriia</taxon>
        <taxon>Sphingobacteriales</taxon>
        <taxon>Sphingobacteriaceae</taxon>
        <taxon>Pedobacter</taxon>
    </lineage>
</organism>
<dbReference type="AlphaFoldDB" id="A0A1I2Z613"/>
<evidence type="ECO:0000256" key="1">
    <source>
        <dbReference type="ARBA" id="ARBA00004571"/>
    </source>
</evidence>
<evidence type="ECO:0000256" key="5">
    <source>
        <dbReference type="ARBA" id="ARBA00023136"/>
    </source>
</evidence>
<dbReference type="SUPFAM" id="SSF49464">
    <property type="entry name" value="Carboxypeptidase regulatory domain-like"/>
    <property type="match status" value="1"/>
</dbReference>
<gene>
    <name evidence="9" type="ORF">SAMN04489864_10921</name>
</gene>
<dbReference type="EMBL" id="FOPP01000009">
    <property type="protein sequence ID" value="SFH33307.1"/>
    <property type="molecule type" value="Genomic_DNA"/>
</dbReference>
<dbReference type="Gene3D" id="2.170.130.10">
    <property type="entry name" value="TonB-dependent receptor, plug domain"/>
    <property type="match status" value="1"/>
</dbReference>
<dbReference type="InterPro" id="IPR023996">
    <property type="entry name" value="TonB-dep_OMP_SusC/RagA"/>
</dbReference>
<evidence type="ECO:0000313" key="10">
    <source>
        <dbReference type="Proteomes" id="UP000199666"/>
    </source>
</evidence>
<comment type="subcellular location">
    <subcellularLocation>
        <location evidence="1 7">Cell outer membrane</location>
        <topology evidence="1 7">Multi-pass membrane protein</topology>
    </subcellularLocation>
</comment>
<evidence type="ECO:0000259" key="8">
    <source>
        <dbReference type="Pfam" id="PF07715"/>
    </source>
</evidence>
<keyword evidence="3 7" id="KW-1134">Transmembrane beta strand</keyword>
<evidence type="ECO:0000256" key="2">
    <source>
        <dbReference type="ARBA" id="ARBA00022448"/>
    </source>
</evidence>
<dbReference type="Pfam" id="PF07715">
    <property type="entry name" value="Plug"/>
    <property type="match status" value="1"/>
</dbReference>
<evidence type="ECO:0000256" key="3">
    <source>
        <dbReference type="ARBA" id="ARBA00022452"/>
    </source>
</evidence>
<keyword evidence="4 7" id="KW-0812">Transmembrane</keyword>
<dbReference type="Proteomes" id="UP000199666">
    <property type="component" value="Unassembled WGS sequence"/>
</dbReference>
<dbReference type="InterPro" id="IPR039426">
    <property type="entry name" value="TonB-dep_rcpt-like"/>
</dbReference>
<dbReference type="STRING" id="414048.SAMN04489864_10921"/>
<evidence type="ECO:0000313" key="9">
    <source>
        <dbReference type="EMBL" id="SFH33307.1"/>
    </source>
</evidence>
<dbReference type="Pfam" id="PF13715">
    <property type="entry name" value="CarbopepD_reg_2"/>
    <property type="match status" value="1"/>
</dbReference>
<dbReference type="Gene3D" id="2.60.40.1120">
    <property type="entry name" value="Carboxypeptidase-like, regulatory domain"/>
    <property type="match status" value="1"/>
</dbReference>
<dbReference type="GO" id="GO:0009279">
    <property type="term" value="C:cell outer membrane"/>
    <property type="evidence" value="ECO:0007669"/>
    <property type="project" value="UniProtKB-SubCell"/>
</dbReference>
<feature type="domain" description="TonB-dependent receptor plug" evidence="8">
    <location>
        <begin position="239"/>
        <end position="343"/>
    </location>
</feature>
<dbReference type="InterPro" id="IPR036942">
    <property type="entry name" value="Beta-barrel_TonB_sf"/>
</dbReference>
<dbReference type="NCBIfam" id="TIGR04057">
    <property type="entry name" value="SusC_RagA_signa"/>
    <property type="match status" value="1"/>
</dbReference>
<dbReference type="InterPro" id="IPR012910">
    <property type="entry name" value="Plug_dom"/>
</dbReference>
<dbReference type="SUPFAM" id="SSF56935">
    <property type="entry name" value="Porins"/>
    <property type="match status" value="1"/>
</dbReference>
<sequence length="1191" mass="134134">MYKFYYTIGYGITSHVRKSITSLWQIAWNPNIRKWFMRINLTCLILLMAFLQITLAANAQKISLSKKNAPLTEVFKELKKQSGYGFMINKERIKIAKPVTITVNGEELIDVLDKCFKDQPFTYRVEDKMIIVVDKRSEQTQIGLLDIDVKGRILDENGKPMMGASVSIKGTSRRIASDVNGEFAFSKVDEKAVLVISYVGYEVKEVLVKMDLGNIKMTVTTGKLEEVNVVSTGYQTLPKERATGSFSSVDSKLLQQQVTTNIMERLPAIANGVMIDNGTSSAGQFMVRGISTLKGPKNPLIILDDFPYEGNLSNINPEMVASITVLKDAAASSIWGARAANGVVVITTKTGKFNQPLNVELTVNTTLTDKPDLSYLRQMTSTDFIDVEQELFTRGFYNSEINSPSHPVLSPVVDLLNQAANGIISNQEAQRLIGILRQVDVRDQYKRYMYTPAVKQQYGLNLSGGSSQLSWISGFGYDKNSGNLSEDYERTNFRLQNTWKPSDKISFSAGAFYTKIQNRSGRTGYGGVKMNGKWQIPYIQFADESGQLLSVFSTYNQRYKESLKGSGLLDWNYYPLTDWQNSTTQSNNTELIMNASVQYKIAKGLQSEFRYQHQKSNLESNALFDKESYYARNYINSFAYYDASNNLKWRIPKGGILDKSTTVNQVNNLRAQINYTYSSTKHEISAIAGAETRDTQNSSDQNRLYGYDPVRQSALSVDYVNKYPNYVSGAMDFISNRQSMQEINTKFVSLYSNAAYTFNKKYTVSGSIRRDASNLFGLKTNDQWNPFWSGGVSWKLSDENFYSLSWLPNLRLRASFGFNGNIDPAMVAVTTILYDPSPSTYTGSGMARIDQYYNPNLRWETSRMINLALDFSTKNNRISGSLDFFTKKGSNLFGAAPLDYTTGITTMLWNVAGMKGKGFDFELKTRNMIVNSFRWETVLNLSTYRDEITDYYLSNTFASNFINASGAMVPISGTQGLPVYSIFAYQWAGLDPVAGSPQGYLNGEVSNDYAAITGSEKGMEDLQYFGSALPTTYGSIINTFSLGRFSLNFAINYKLGYWFRRNSINYTDLLSSRLGHSDFTDRWQKPGDEVFTNTPSLIYTTNSSRDAFYNGSSVLVEKGDHVRLQYLNLGYELAKNQWINLPFRSMRIYGAVSNLGILWMANKQNLDPDYSWGANSLKPVTTYSLGFHLKF</sequence>
<dbReference type="PROSITE" id="PS52016">
    <property type="entry name" value="TONB_DEPENDENT_REC_3"/>
    <property type="match status" value="1"/>
</dbReference>
<name>A0A1I2Z613_9SPHI</name>